<dbReference type="AlphaFoldDB" id="A0A6A6B737"/>
<gene>
    <name evidence="2" type="ORF">K452DRAFT_289697</name>
</gene>
<feature type="compositionally biased region" description="Basic and acidic residues" evidence="1">
    <location>
        <begin position="73"/>
        <end position="91"/>
    </location>
</feature>
<organism evidence="2 3">
    <name type="scientific">Aplosporella prunicola CBS 121167</name>
    <dbReference type="NCBI Taxonomy" id="1176127"/>
    <lineage>
        <taxon>Eukaryota</taxon>
        <taxon>Fungi</taxon>
        <taxon>Dikarya</taxon>
        <taxon>Ascomycota</taxon>
        <taxon>Pezizomycotina</taxon>
        <taxon>Dothideomycetes</taxon>
        <taxon>Dothideomycetes incertae sedis</taxon>
        <taxon>Botryosphaeriales</taxon>
        <taxon>Aplosporellaceae</taxon>
        <taxon>Aplosporella</taxon>
    </lineage>
</organism>
<dbReference type="RefSeq" id="XP_033395419.1">
    <property type="nucleotide sequence ID" value="XM_033540875.1"/>
</dbReference>
<reference evidence="2" key="1">
    <citation type="journal article" date="2020" name="Stud. Mycol.">
        <title>101 Dothideomycetes genomes: a test case for predicting lifestyles and emergence of pathogens.</title>
        <authorList>
            <person name="Haridas S."/>
            <person name="Albert R."/>
            <person name="Binder M."/>
            <person name="Bloem J."/>
            <person name="Labutti K."/>
            <person name="Salamov A."/>
            <person name="Andreopoulos B."/>
            <person name="Baker S."/>
            <person name="Barry K."/>
            <person name="Bills G."/>
            <person name="Bluhm B."/>
            <person name="Cannon C."/>
            <person name="Castanera R."/>
            <person name="Culley D."/>
            <person name="Daum C."/>
            <person name="Ezra D."/>
            <person name="Gonzalez J."/>
            <person name="Henrissat B."/>
            <person name="Kuo A."/>
            <person name="Liang C."/>
            <person name="Lipzen A."/>
            <person name="Lutzoni F."/>
            <person name="Magnuson J."/>
            <person name="Mondo S."/>
            <person name="Nolan M."/>
            <person name="Ohm R."/>
            <person name="Pangilinan J."/>
            <person name="Park H.-J."/>
            <person name="Ramirez L."/>
            <person name="Alfaro M."/>
            <person name="Sun H."/>
            <person name="Tritt A."/>
            <person name="Yoshinaga Y."/>
            <person name="Zwiers L.-H."/>
            <person name="Turgeon B."/>
            <person name="Goodwin S."/>
            <person name="Spatafora J."/>
            <person name="Crous P."/>
            <person name="Grigoriev I."/>
        </authorList>
    </citation>
    <scope>NUCLEOTIDE SEQUENCE</scope>
    <source>
        <strain evidence="2">CBS 121167</strain>
    </source>
</reference>
<keyword evidence="3" id="KW-1185">Reference proteome</keyword>
<accession>A0A6A6B737</accession>
<dbReference type="Proteomes" id="UP000799438">
    <property type="component" value="Unassembled WGS sequence"/>
</dbReference>
<feature type="region of interest" description="Disordered" evidence="1">
    <location>
        <begin position="73"/>
        <end position="101"/>
    </location>
</feature>
<sequence>MVTVYPPDGPFVTALTSIASAWNSKDLLLEEVHTYLNGDDENKEAFAAVIAKGVQEMVEKQARIQVNIEASQRRKAEKEQVRAAQREENRRIKAGKHQARIEASRLAKAKAKACEEDSAEAH</sequence>
<name>A0A6A6B737_9PEZI</name>
<evidence type="ECO:0000256" key="1">
    <source>
        <dbReference type="SAM" id="MobiDB-lite"/>
    </source>
</evidence>
<proteinExistence type="predicted"/>
<dbReference type="EMBL" id="ML995492">
    <property type="protein sequence ID" value="KAF2139706.1"/>
    <property type="molecule type" value="Genomic_DNA"/>
</dbReference>
<protein>
    <submittedName>
        <fullName evidence="2">Uncharacterized protein</fullName>
    </submittedName>
</protein>
<dbReference type="GeneID" id="54298371"/>
<evidence type="ECO:0000313" key="3">
    <source>
        <dbReference type="Proteomes" id="UP000799438"/>
    </source>
</evidence>
<evidence type="ECO:0000313" key="2">
    <source>
        <dbReference type="EMBL" id="KAF2139706.1"/>
    </source>
</evidence>